<comment type="catalytic activity">
    <reaction evidence="13">
        <text>[(1-&gt;4)-alpha-D-galacturonosyl](n) + H2O = alpha-D-galacturonate + [(1-&gt;4)-alpha-D-galacturonosyl](n-1)</text>
        <dbReference type="Rhea" id="RHEA:14117"/>
        <dbReference type="Rhea" id="RHEA-COMP:14570"/>
        <dbReference type="Rhea" id="RHEA-COMP:14572"/>
        <dbReference type="ChEBI" id="CHEBI:15377"/>
        <dbReference type="ChEBI" id="CHEBI:58658"/>
        <dbReference type="ChEBI" id="CHEBI:140523"/>
        <dbReference type="EC" id="3.2.1.67"/>
    </reaction>
</comment>
<dbReference type="GO" id="GO:0005576">
    <property type="term" value="C:extracellular region"/>
    <property type="evidence" value="ECO:0007669"/>
    <property type="project" value="UniProtKB-SubCell"/>
</dbReference>
<dbReference type="Gene3D" id="2.160.20.10">
    <property type="entry name" value="Single-stranded right-handed beta-helix, Pectin lyase-like"/>
    <property type="match status" value="1"/>
</dbReference>
<dbReference type="Pfam" id="PF00295">
    <property type="entry name" value="Glyco_hydro_28"/>
    <property type="match status" value="1"/>
</dbReference>
<comment type="function">
    <text evidence="11">Specific in hydrolyzing the terminal glycosidic bond of polygalacturonic acid and oligogalacturonates.</text>
</comment>
<evidence type="ECO:0000256" key="6">
    <source>
        <dbReference type="ARBA" id="ARBA00022801"/>
    </source>
</evidence>
<evidence type="ECO:0000256" key="13">
    <source>
        <dbReference type="ARBA" id="ARBA00048766"/>
    </source>
</evidence>
<comment type="subcellular location">
    <subcellularLocation>
        <location evidence="1">Secreted</location>
    </subcellularLocation>
</comment>
<protein>
    <recommendedName>
        <fullName evidence="12">galacturonan 1,4-alpha-galacturonidase</fullName>
        <ecNumber evidence="12">3.2.1.67</ecNumber>
    </recommendedName>
</protein>
<keyword evidence="19" id="KW-1185">Reference proteome</keyword>
<keyword evidence="8" id="KW-0325">Glycoprotein</keyword>
<reference evidence="18 19" key="1">
    <citation type="submission" date="2015-05" db="EMBL/GenBank/DDBJ databases">
        <title>Distinctive expansion of gene families associated with plant cell wall degradation and secondary metabolism in the genomes of grapevine trunk pathogens.</title>
        <authorList>
            <person name="Lawrence D.P."/>
            <person name="Travadon R."/>
            <person name="Rolshausen P.E."/>
            <person name="Baumgartner K."/>
        </authorList>
    </citation>
    <scope>NUCLEOTIDE SEQUENCE [LARGE SCALE GENOMIC DNA]</scope>
    <source>
        <strain evidence="18">UCRPC4</strain>
    </source>
</reference>
<name>A0A0G2HL77_PHACM</name>
<evidence type="ECO:0000256" key="11">
    <source>
        <dbReference type="ARBA" id="ARBA00037312"/>
    </source>
</evidence>
<evidence type="ECO:0000256" key="15">
    <source>
        <dbReference type="RuleBase" id="RU361169"/>
    </source>
</evidence>
<dbReference type="InterPro" id="IPR012334">
    <property type="entry name" value="Pectin_lyas_fold"/>
</dbReference>
<evidence type="ECO:0000256" key="16">
    <source>
        <dbReference type="SAM" id="MobiDB-lite"/>
    </source>
</evidence>
<dbReference type="GO" id="GO:0047911">
    <property type="term" value="F:galacturan 1,4-alpha-galacturonidase activity"/>
    <property type="evidence" value="ECO:0007669"/>
    <property type="project" value="UniProtKB-EC"/>
</dbReference>
<evidence type="ECO:0000256" key="5">
    <source>
        <dbReference type="ARBA" id="ARBA00022737"/>
    </source>
</evidence>
<reference evidence="18 19" key="2">
    <citation type="submission" date="2015-05" db="EMBL/GenBank/DDBJ databases">
        <authorList>
            <person name="Morales-Cruz A."/>
            <person name="Amrine K.C."/>
            <person name="Cantu D."/>
        </authorList>
    </citation>
    <scope>NUCLEOTIDE SEQUENCE [LARGE SCALE GENOMIC DNA]</scope>
    <source>
        <strain evidence="18">UCRPC4</strain>
    </source>
</reference>
<feature type="region of interest" description="Disordered" evidence="16">
    <location>
        <begin position="29"/>
        <end position="68"/>
    </location>
</feature>
<dbReference type="Proteomes" id="UP000053317">
    <property type="component" value="Unassembled WGS sequence"/>
</dbReference>
<dbReference type="PANTHER" id="PTHR31736">
    <property type="match status" value="1"/>
</dbReference>
<keyword evidence="5" id="KW-0677">Repeat</keyword>
<dbReference type="GO" id="GO:0071555">
    <property type="term" value="P:cell wall organization"/>
    <property type="evidence" value="ECO:0007669"/>
    <property type="project" value="UniProtKB-KW"/>
</dbReference>
<dbReference type="PANTHER" id="PTHR31736:SF14">
    <property type="entry name" value="EXOPOLYGALACTURONASE X-1-RELATED"/>
    <property type="match status" value="1"/>
</dbReference>
<keyword evidence="6 15" id="KW-0378">Hydrolase</keyword>
<dbReference type="AlphaFoldDB" id="A0A0G2HL77"/>
<feature type="compositionally biased region" description="Pro residues" evidence="16">
    <location>
        <begin position="53"/>
        <end position="63"/>
    </location>
</feature>
<keyword evidence="4 17" id="KW-0732">Signal</keyword>
<evidence type="ECO:0000256" key="4">
    <source>
        <dbReference type="ARBA" id="ARBA00022729"/>
    </source>
</evidence>
<feature type="active site" evidence="14">
    <location>
        <position position="288"/>
    </location>
</feature>
<sequence>MHFRISYLINTALALQAATSVFATPAPEVHTSRASLSTRSRHTSVRPNAQPYPLHPKNPPPKSPSRNKVCYVASHNDGVTDDSEYILAAIEKCNNGGHVVFVEGTEYLIGTALDLTFLKHIDLDVQGTILFTNDTDYWQANSFKQIYQNVTTFFQLGGTDVNVYGGGTLNGNGQVWYDLYAENIYILRPVLFGTIGLHNSTIADLSLIYSPQYYNFVANSTSVTFSDIFISGYSTSNHTAKNTDGWDTYRSSSITIQNSIINNGDDCVSFKPNSTEIIVQGLQCNGSHGISVGSLGQYVGETDLVENVYVFNISMSNATDGARIKVWPGNQAELSGDLQGGGGTGSVSNITYDSMTVTNVDYAIEVTQCYGQKNTTLCNEVPSNLTIFDVLFTNIHGTASGKYTPLVGNIVCSSEGACSNISATNIDVMGPNNTNAFTCINMDDSLLQVNCTTIDRGYN</sequence>
<evidence type="ECO:0000313" key="19">
    <source>
        <dbReference type="Proteomes" id="UP000053317"/>
    </source>
</evidence>
<dbReference type="GO" id="GO:0004650">
    <property type="term" value="F:polygalacturonase activity"/>
    <property type="evidence" value="ECO:0007669"/>
    <property type="project" value="InterPro"/>
</dbReference>
<proteinExistence type="inferred from homology"/>
<feature type="chain" id="PRO_5002545166" description="galacturonan 1,4-alpha-galacturonidase" evidence="17">
    <location>
        <begin position="24"/>
        <end position="459"/>
    </location>
</feature>
<evidence type="ECO:0000256" key="7">
    <source>
        <dbReference type="ARBA" id="ARBA00023157"/>
    </source>
</evidence>
<evidence type="ECO:0000313" key="18">
    <source>
        <dbReference type="EMBL" id="KKY29070.1"/>
    </source>
</evidence>
<gene>
    <name evidence="18" type="ORF">UCRPC4_g00259</name>
</gene>
<keyword evidence="3" id="KW-0964">Secreted</keyword>
<evidence type="ECO:0000256" key="8">
    <source>
        <dbReference type="ARBA" id="ARBA00023180"/>
    </source>
</evidence>
<accession>A0A0G2HL77</accession>
<comment type="similarity">
    <text evidence="2 15">Belongs to the glycosyl hydrolase 28 family.</text>
</comment>
<feature type="signal peptide" evidence="17">
    <location>
        <begin position="1"/>
        <end position="23"/>
    </location>
</feature>
<keyword evidence="9 15" id="KW-0326">Glycosidase</keyword>
<dbReference type="SUPFAM" id="SSF51126">
    <property type="entry name" value="Pectin lyase-like"/>
    <property type="match status" value="1"/>
</dbReference>
<dbReference type="FunFam" id="2.160.20.10:FF:000027">
    <property type="entry name" value="Probable exopolygalacturonase X"/>
    <property type="match status" value="1"/>
</dbReference>
<dbReference type="GO" id="GO:0005975">
    <property type="term" value="P:carbohydrate metabolic process"/>
    <property type="evidence" value="ECO:0007669"/>
    <property type="project" value="InterPro"/>
</dbReference>
<dbReference type="PROSITE" id="PS00502">
    <property type="entry name" value="POLYGALACTURONASE"/>
    <property type="match status" value="1"/>
</dbReference>
<keyword evidence="10" id="KW-0961">Cell wall biogenesis/degradation</keyword>
<dbReference type="InterPro" id="IPR011050">
    <property type="entry name" value="Pectin_lyase_fold/virulence"/>
</dbReference>
<dbReference type="EMBL" id="LCWF01000006">
    <property type="protein sequence ID" value="KKY29070.1"/>
    <property type="molecule type" value="Genomic_DNA"/>
</dbReference>
<evidence type="ECO:0000256" key="2">
    <source>
        <dbReference type="ARBA" id="ARBA00008834"/>
    </source>
</evidence>
<evidence type="ECO:0000256" key="1">
    <source>
        <dbReference type="ARBA" id="ARBA00004613"/>
    </source>
</evidence>
<dbReference type="InterPro" id="IPR000743">
    <property type="entry name" value="Glyco_hydro_28"/>
</dbReference>
<comment type="caution">
    <text evidence="18">The sequence shown here is derived from an EMBL/GenBank/DDBJ whole genome shotgun (WGS) entry which is preliminary data.</text>
</comment>
<evidence type="ECO:0000256" key="3">
    <source>
        <dbReference type="ARBA" id="ARBA00022525"/>
    </source>
</evidence>
<keyword evidence="7" id="KW-1015">Disulfide bond</keyword>
<evidence type="ECO:0000256" key="10">
    <source>
        <dbReference type="ARBA" id="ARBA00023316"/>
    </source>
</evidence>
<dbReference type="EC" id="3.2.1.67" evidence="12"/>
<evidence type="ECO:0000256" key="12">
    <source>
        <dbReference type="ARBA" id="ARBA00038933"/>
    </source>
</evidence>
<evidence type="ECO:0000256" key="17">
    <source>
        <dbReference type="SAM" id="SignalP"/>
    </source>
</evidence>
<dbReference type="OrthoDB" id="187139at2759"/>
<evidence type="ECO:0000256" key="9">
    <source>
        <dbReference type="ARBA" id="ARBA00023295"/>
    </source>
</evidence>
<evidence type="ECO:0000256" key="14">
    <source>
        <dbReference type="PROSITE-ProRule" id="PRU10052"/>
    </source>
</evidence>
<organism evidence="18 19">
    <name type="scientific">Phaeomoniella chlamydospora</name>
    <name type="common">Phaeoacremonium chlamydosporum</name>
    <dbReference type="NCBI Taxonomy" id="158046"/>
    <lineage>
        <taxon>Eukaryota</taxon>
        <taxon>Fungi</taxon>
        <taxon>Dikarya</taxon>
        <taxon>Ascomycota</taxon>
        <taxon>Pezizomycotina</taxon>
        <taxon>Eurotiomycetes</taxon>
        <taxon>Chaetothyriomycetidae</taxon>
        <taxon>Phaeomoniellales</taxon>
        <taxon>Phaeomoniellaceae</taxon>
        <taxon>Phaeomoniella</taxon>
    </lineage>
</organism>